<reference evidence="3 4" key="1">
    <citation type="submission" date="2024-03" db="EMBL/GenBank/DDBJ databases">
        <authorList>
            <person name="Brejova B."/>
        </authorList>
    </citation>
    <scope>NUCLEOTIDE SEQUENCE [LARGE SCALE GENOMIC DNA]</scope>
    <source>
        <strain evidence="3 4">CBS 14171</strain>
    </source>
</reference>
<dbReference type="Gene3D" id="3.90.1410.10">
    <property type="entry name" value="set domain protein methyltransferase, domain 1"/>
    <property type="match status" value="2"/>
</dbReference>
<dbReference type="InterPro" id="IPR011383">
    <property type="entry name" value="N-lys_methylase_SETD6"/>
</dbReference>
<dbReference type="GeneID" id="92210842"/>
<name>A0ABP0ZVC4_9ASCO</name>
<evidence type="ECO:0000259" key="2">
    <source>
        <dbReference type="PROSITE" id="PS50280"/>
    </source>
</evidence>
<organism evidence="3 4">
    <name type="scientific">Lodderomyces beijingensis</name>
    <dbReference type="NCBI Taxonomy" id="1775926"/>
    <lineage>
        <taxon>Eukaryota</taxon>
        <taxon>Fungi</taxon>
        <taxon>Dikarya</taxon>
        <taxon>Ascomycota</taxon>
        <taxon>Saccharomycotina</taxon>
        <taxon>Pichiomycetes</taxon>
        <taxon>Debaryomycetaceae</taxon>
        <taxon>Candida/Lodderomyces clade</taxon>
        <taxon>Lodderomyces</taxon>
    </lineage>
</organism>
<proteinExistence type="predicted"/>
<dbReference type="RefSeq" id="XP_066832584.1">
    <property type="nucleotide sequence ID" value="XM_066976001.1"/>
</dbReference>
<keyword evidence="4" id="KW-1185">Reference proteome</keyword>
<feature type="region of interest" description="Disordered" evidence="1">
    <location>
        <begin position="536"/>
        <end position="559"/>
    </location>
</feature>
<dbReference type="InterPro" id="IPR001214">
    <property type="entry name" value="SET_dom"/>
</dbReference>
<dbReference type="PIRSF" id="PIRSF011771">
    <property type="entry name" value="RMS1_SET"/>
    <property type="match status" value="1"/>
</dbReference>
<dbReference type="Proteomes" id="UP001497383">
    <property type="component" value="Chromosome 7"/>
</dbReference>
<dbReference type="Pfam" id="PF00856">
    <property type="entry name" value="SET"/>
    <property type="match status" value="1"/>
</dbReference>
<dbReference type="InterPro" id="IPR046341">
    <property type="entry name" value="SET_dom_sf"/>
</dbReference>
<evidence type="ECO:0000313" key="4">
    <source>
        <dbReference type="Proteomes" id="UP001497383"/>
    </source>
</evidence>
<dbReference type="InterPro" id="IPR050600">
    <property type="entry name" value="SETD3_SETD6_MTase"/>
</dbReference>
<feature type="compositionally biased region" description="Basic and acidic residues" evidence="1">
    <location>
        <begin position="222"/>
        <end position="247"/>
    </location>
</feature>
<feature type="compositionally biased region" description="Basic and acidic residues" evidence="1">
    <location>
        <begin position="548"/>
        <end position="559"/>
    </location>
</feature>
<evidence type="ECO:0000256" key="1">
    <source>
        <dbReference type="SAM" id="MobiDB-lite"/>
    </source>
</evidence>
<feature type="region of interest" description="Disordered" evidence="1">
    <location>
        <begin position="208"/>
        <end position="247"/>
    </location>
</feature>
<dbReference type="SUPFAM" id="SSF82199">
    <property type="entry name" value="SET domain"/>
    <property type="match status" value="1"/>
</dbReference>
<dbReference type="PANTHER" id="PTHR13271">
    <property type="entry name" value="UNCHARACTERIZED PUTATIVE METHYLTRANSFERASE"/>
    <property type="match status" value="1"/>
</dbReference>
<gene>
    <name evidence="3" type="ORF">LODBEIA_P56460</name>
</gene>
<protein>
    <recommendedName>
        <fullName evidence="2">SET domain-containing protein</fullName>
    </recommendedName>
</protein>
<feature type="domain" description="SET" evidence="2">
    <location>
        <begin position="31"/>
        <end position="317"/>
    </location>
</feature>
<dbReference type="EMBL" id="OZ022411">
    <property type="protein sequence ID" value="CAK9441778.1"/>
    <property type="molecule type" value="Genomic_DNA"/>
</dbReference>
<evidence type="ECO:0000313" key="3">
    <source>
        <dbReference type="EMBL" id="CAK9441778.1"/>
    </source>
</evidence>
<dbReference type="PROSITE" id="PS50280">
    <property type="entry name" value="SET"/>
    <property type="match status" value="1"/>
</dbReference>
<dbReference type="PANTHER" id="PTHR13271:SF34">
    <property type="entry name" value="N-LYSINE METHYLTRANSFERASE SETD6"/>
    <property type="match status" value="1"/>
</dbReference>
<sequence>MFLNNEIKNGYNEKTMEYLAWLKTQGVKINPKVTIFDYTAVNQGRGVIATENLEADEVIATIPKSVLVNVTQNSLVKDYPHLEYELVHLNHWDGLIITLLYEFRRRGESRWASYLDVLPTSHFNQLMWWNSNELNMLQPSCILERIGKDSALKMFERILKIINRLQITELNDVTTEQYNVVATLIMSYSFDVEITDAEEEKLEDLVASERKARQPTTPQQQRDNDVVRDFDRENESEREQEQEQREDAMISNLEDVEQRLEVAIIIDGYLKSMVPFADTLNADTNYNNAIVSDADENLVIKTITAIKTGDQIYNTYSDHPNSEILRRYGYVELEGSKFDFGEIPLSILKQFFLEKYNVDEDKLDSLLDLIGEISNQEQMDEHSEDGTFELVIESYDCFKSGEVIVELIFLVQLLTTFFLLDEIVELNRIRRVYRKCHQLIESKTVTSDFITNFNEIFKVRMDQYPNYAAQPFNTVIAKEIRDVMAETVLKSEYQSLSACKEDVPRTLELTLGDKVKIIKDEKFLRAIRKKRLATDADADADENVEQPPIKKDVKNNNSI</sequence>
<accession>A0ABP0ZVC4</accession>